<keyword evidence="6" id="KW-1185">Reference proteome</keyword>
<evidence type="ECO:0000313" key="6">
    <source>
        <dbReference type="Proteomes" id="UP000789423"/>
    </source>
</evidence>
<proteinExistence type="predicted"/>
<feature type="signal peptide" evidence="3">
    <location>
        <begin position="1"/>
        <end position="18"/>
    </location>
</feature>
<evidence type="ECO:0000313" key="5">
    <source>
        <dbReference type="EMBL" id="CAG9612343.1"/>
    </source>
</evidence>
<comment type="subcellular location">
    <subcellularLocation>
        <location evidence="1">Secreted</location>
    </subcellularLocation>
</comment>
<accession>A0ABM8Y9K3</accession>
<dbReference type="PROSITE" id="PS51677">
    <property type="entry name" value="NODB"/>
    <property type="match status" value="1"/>
</dbReference>
<dbReference type="SUPFAM" id="SSF88713">
    <property type="entry name" value="Glycoside hydrolase/deacetylase"/>
    <property type="match status" value="1"/>
</dbReference>
<comment type="caution">
    <text evidence="5">The sequence shown here is derived from an EMBL/GenBank/DDBJ whole genome shotgun (WGS) entry which is preliminary data.</text>
</comment>
<evidence type="ECO:0000256" key="2">
    <source>
        <dbReference type="ARBA" id="ARBA00022729"/>
    </source>
</evidence>
<evidence type="ECO:0000256" key="1">
    <source>
        <dbReference type="ARBA" id="ARBA00004613"/>
    </source>
</evidence>
<dbReference type="Gene3D" id="3.20.20.370">
    <property type="entry name" value="Glycoside hydrolase/deacetylase"/>
    <property type="match status" value="1"/>
</dbReference>
<dbReference type="EMBL" id="CAKJTI010000005">
    <property type="protein sequence ID" value="CAG9612343.1"/>
    <property type="molecule type" value="Genomic_DNA"/>
</dbReference>
<sequence length="373" mass="42281">MMKKYALMALLSSTILTGCNTSVTGDKQKKDAAAEKQVEPQKVEAKTVDVPLTQGNITWEPFAPDAKNTVLYMNNLRDAFKQIQYHVWRTADGPESKQTFSSQEKEHNFALPFHLKAFNLKRGEYQIETTGLKEDGTQVPLAKSTITFQQSVPILMYHAIEKYSGPGDGELGLYVPPAQFESHMKYLKDNGYTMLTFERWNDINRVNKPIFITLDDGRKNNMNALHILQSLKDDKFQPAATEFIVANDIDAPNRLSKDEIKQMVDSGIFSIQSHTSTHAMMAYSNNYDEELRVSKEKIESLTGQKIIALAYPVGSYNDQAVAETKKYYEFAVTTDHGNHMTKGLPNEQYLIKRHFVGPNTSMAQFTALVRERN</sequence>
<dbReference type="Proteomes" id="UP000789423">
    <property type="component" value="Unassembled WGS sequence"/>
</dbReference>
<dbReference type="PROSITE" id="PS51257">
    <property type="entry name" value="PROKAR_LIPOPROTEIN"/>
    <property type="match status" value="1"/>
</dbReference>
<feature type="domain" description="NodB homology" evidence="4">
    <location>
        <begin position="208"/>
        <end position="373"/>
    </location>
</feature>
<dbReference type="Gene3D" id="2.60.40.3760">
    <property type="match status" value="1"/>
</dbReference>
<evidence type="ECO:0000256" key="3">
    <source>
        <dbReference type="SAM" id="SignalP"/>
    </source>
</evidence>
<dbReference type="CDD" id="cd10918">
    <property type="entry name" value="CE4_NodB_like_5s_6s"/>
    <property type="match status" value="1"/>
</dbReference>
<feature type="chain" id="PRO_5045468705" description="NodB homology domain-containing protein" evidence="3">
    <location>
        <begin position="19"/>
        <end position="373"/>
    </location>
</feature>
<dbReference type="Pfam" id="PF01522">
    <property type="entry name" value="Polysacc_deac_1"/>
    <property type="match status" value="1"/>
</dbReference>
<dbReference type="InterPro" id="IPR002509">
    <property type="entry name" value="NODB_dom"/>
</dbReference>
<dbReference type="PANTHER" id="PTHR34216:SF3">
    <property type="entry name" value="POLY-BETA-1,6-N-ACETYL-D-GLUCOSAMINE N-DEACETYLASE"/>
    <property type="match status" value="1"/>
</dbReference>
<protein>
    <recommendedName>
        <fullName evidence="4">NodB homology domain-containing protein</fullName>
    </recommendedName>
</protein>
<evidence type="ECO:0000259" key="4">
    <source>
        <dbReference type="PROSITE" id="PS51677"/>
    </source>
</evidence>
<dbReference type="PANTHER" id="PTHR34216">
    <property type="match status" value="1"/>
</dbReference>
<reference evidence="5 6" key="1">
    <citation type="submission" date="2021-10" db="EMBL/GenBank/DDBJ databases">
        <authorList>
            <person name="Criscuolo A."/>
        </authorList>
    </citation>
    <scope>NUCLEOTIDE SEQUENCE [LARGE SCALE GENOMIC DNA]</scope>
    <source>
        <strain evidence="6">CIP 111899</strain>
    </source>
</reference>
<name>A0ABM8Y9K3_9BACI</name>
<organism evidence="5 6">
    <name type="scientific">Bacillus rhizoplanae</name>
    <dbReference type="NCBI Taxonomy" id="2880966"/>
    <lineage>
        <taxon>Bacteria</taxon>
        <taxon>Bacillati</taxon>
        <taxon>Bacillota</taxon>
        <taxon>Bacilli</taxon>
        <taxon>Bacillales</taxon>
        <taxon>Bacillaceae</taxon>
        <taxon>Bacillus</taxon>
    </lineage>
</organism>
<keyword evidence="2 3" id="KW-0732">Signal</keyword>
<gene>
    <name evidence="5" type="ORF">BACCIP111899_01516</name>
</gene>
<dbReference type="InterPro" id="IPR011330">
    <property type="entry name" value="Glyco_hydro/deAcase_b/a-brl"/>
</dbReference>
<dbReference type="InterPro" id="IPR051398">
    <property type="entry name" value="Polysacch_Deacetylase"/>
</dbReference>